<feature type="compositionally biased region" description="Basic and acidic residues" evidence="1">
    <location>
        <begin position="164"/>
        <end position="206"/>
    </location>
</feature>
<gene>
    <name evidence="2" type="ORF">CCHL11_05183</name>
</gene>
<feature type="compositionally biased region" description="Basic and acidic residues" evidence="1">
    <location>
        <begin position="55"/>
        <end position="66"/>
    </location>
</feature>
<dbReference type="AlphaFoldDB" id="A0A1Q8RP70"/>
<evidence type="ECO:0000256" key="1">
    <source>
        <dbReference type="SAM" id="MobiDB-lite"/>
    </source>
</evidence>
<dbReference type="OrthoDB" id="3539922at2759"/>
<feature type="compositionally biased region" description="Basic and acidic residues" evidence="1">
    <location>
        <begin position="84"/>
        <end position="101"/>
    </location>
</feature>
<feature type="compositionally biased region" description="Low complexity" evidence="1">
    <location>
        <begin position="42"/>
        <end position="52"/>
    </location>
</feature>
<evidence type="ECO:0000313" key="3">
    <source>
        <dbReference type="Proteomes" id="UP000186583"/>
    </source>
</evidence>
<comment type="caution">
    <text evidence="2">The sequence shown here is derived from an EMBL/GenBank/DDBJ whole genome shotgun (WGS) entry which is preliminary data.</text>
</comment>
<keyword evidence="3" id="KW-1185">Reference proteome</keyword>
<organism evidence="2 3">
    <name type="scientific">Colletotrichum chlorophyti</name>
    <dbReference type="NCBI Taxonomy" id="708187"/>
    <lineage>
        <taxon>Eukaryota</taxon>
        <taxon>Fungi</taxon>
        <taxon>Dikarya</taxon>
        <taxon>Ascomycota</taxon>
        <taxon>Pezizomycotina</taxon>
        <taxon>Sordariomycetes</taxon>
        <taxon>Hypocreomycetidae</taxon>
        <taxon>Glomerellales</taxon>
        <taxon>Glomerellaceae</taxon>
        <taxon>Colletotrichum</taxon>
    </lineage>
</organism>
<feature type="compositionally biased region" description="Basic and acidic residues" evidence="1">
    <location>
        <begin position="215"/>
        <end position="228"/>
    </location>
</feature>
<dbReference type="Proteomes" id="UP000186583">
    <property type="component" value="Unassembled WGS sequence"/>
</dbReference>
<feature type="compositionally biased region" description="Basic residues" evidence="1">
    <location>
        <begin position="133"/>
        <end position="143"/>
    </location>
</feature>
<evidence type="ECO:0000313" key="2">
    <source>
        <dbReference type="EMBL" id="OLN86118.1"/>
    </source>
</evidence>
<proteinExistence type="predicted"/>
<name>A0A1Q8RP70_9PEZI</name>
<dbReference type="EMBL" id="MPGH01000135">
    <property type="protein sequence ID" value="OLN86118.1"/>
    <property type="molecule type" value="Genomic_DNA"/>
</dbReference>
<feature type="compositionally biased region" description="Polar residues" evidence="1">
    <location>
        <begin position="246"/>
        <end position="260"/>
    </location>
</feature>
<feature type="region of interest" description="Disordered" evidence="1">
    <location>
        <begin position="1"/>
        <end position="283"/>
    </location>
</feature>
<reference evidence="2 3" key="1">
    <citation type="submission" date="2016-11" db="EMBL/GenBank/DDBJ databases">
        <title>Draft Genome Assembly of Colletotrichum chlorophyti a pathogen of herbaceous plants.</title>
        <authorList>
            <person name="Gan P."/>
            <person name="Narusaka M."/>
            <person name="Tsushima A."/>
            <person name="Narusaka Y."/>
            <person name="Takano Y."/>
            <person name="Shirasu K."/>
        </authorList>
    </citation>
    <scope>NUCLEOTIDE SEQUENCE [LARGE SCALE GENOMIC DNA]</scope>
    <source>
        <strain evidence="2 3">NTL11</strain>
    </source>
</reference>
<sequence>MGRFHRRGSDIDSDPYDYPADPYDQYPTRGRSPAPRRRNRSEPAAAAAAATAVHNDTERHTEPRQRRDSRRHHKDDPPQAYIEPRQDRKSHGGRDRDREIYYDDDAAYARRAHSHGRSAREYGDFDAYAPASRRGRDRQHAYHPPRTSDTRRHKYPGFEPESSGSDKRRSRYADYDDPHVTEPRRPRHQEYDEPRLNEKRRSRYADYEGVPRSVGEPDRDRYADYDAGRRRRVNEHHAAQGRGRWSDNSPNRYAQPNAQRTARGRSMPRSGGGRGGVATGRPRAKSAVGYAALGEAAQTAFRVGSQAAYQMRKEPGPWIGEKGTRVATAALGAALVDTFVGHKASNMKGGMRHQALRQACELGIRNFVMQPAVNTASRHASGFGGGGEHGNGRRRR</sequence>
<feature type="compositionally biased region" description="Low complexity" evidence="1">
    <location>
        <begin position="16"/>
        <end position="33"/>
    </location>
</feature>
<feature type="region of interest" description="Disordered" evidence="1">
    <location>
        <begin position="377"/>
        <end position="396"/>
    </location>
</feature>
<accession>A0A1Q8RP70</accession>
<protein>
    <submittedName>
        <fullName evidence="2">Uncharacterized protein</fullName>
    </submittedName>
</protein>